<keyword evidence="2" id="KW-0217">Developmental protein</keyword>
<evidence type="ECO:0000256" key="5">
    <source>
        <dbReference type="ARBA" id="ARBA00022782"/>
    </source>
</evidence>
<dbReference type="PANTHER" id="PTHR45994">
    <property type="entry name" value="FI21225P1"/>
    <property type="match status" value="1"/>
</dbReference>
<dbReference type="GO" id="GO:0007517">
    <property type="term" value="P:muscle organ development"/>
    <property type="evidence" value="ECO:0007669"/>
    <property type="project" value="UniProtKB-KW"/>
</dbReference>
<dbReference type="InterPro" id="IPR011989">
    <property type="entry name" value="ARM-like"/>
</dbReference>
<keyword evidence="4" id="KW-0517">Myogenesis</keyword>
<reference evidence="9" key="2">
    <citation type="submission" date="2020-11" db="EMBL/GenBank/DDBJ databases">
        <authorList>
            <person name="McCartney M.A."/>
            <person name="Auch B."/>
            <person name="Kono T."/>
            <person name="Mallez S."/>
            <person name="Becker A."/>
            <person name="Gohl D.M."/>
            <person name="Silverstein K.A.T."/>
            <person name="Koren S."/>
            <person name="Bechman K.B."/>
            <person name="Herman A."/>
            <person name="Abrahante J.E."/>
            <person name="Garbe J."/>
        </authorList>
    </citation>
    <scope>NUCLEOTIDE SEQUENCE</scope>
    <source>
        <strain evidence="9">Duluth1</strain>
        <tissue evidence="9">Whole animal</tissue>
    </source>
</reference>
<dbReference type="Gene3D" id="1.25.40.10">
    <property type="entry name" value="Tetratricopeptide repeat domain"/>
    <property type="match status" value="1"/>
</dbReference>
<gene>
    <name evidence="9" type="ORF">DPMN_069519</name>
</gene>
<evidence type="ECO:0000313" key="10">
    <source>
        <dbReference type="Proteomes" id="UP000828390"/>
    </source>
</evidence>
<dbReference type="SUPFAM" id="SSF48452">
    <property type="entry name" value="TPR-like"/>
    <property type="match status" value="1"/>
</dbReference>
<dbReference type="Pfam" id="PF13432">
    <property type="entry name" value="TPR_16"/>
    <property type="match status" value="1"/>
</dbReference>
<dbReference type="Gene3D" id="1.25.10.10">
    <property type="entry name" value="Leucine-rich Repeat Variant"/>
    <property type="match status" value="1"/>
</dbReference>
<evidence type="ECO:0000256" key="1">
    <source>
        <dbReference type="ARBA" id="ARBA00004556"/>
    </source>
</evidence>
<dbReference type="SMART" id="SM00028">
    <property type="entry name" value="TPR"/>
    <property type="match status" value="3"/>
</dbReference>
<keyword evidence="5" id="KW-0221">Differentiation</keyword>
<evidence type="ECO:0000256" key="6">
    <source>
        <dbReference type="ARBA" id="ARBA00023186"/>
    </source>
</evidence>
<reference evidence="9" key="1">
    <citation type="journal article" date="2019" name="bioRxiv">
        <title>The Genome of the Zebra Mussel, Dreissena polymorpha: A Resource for Invasive Species Research.</title>
        <authorList>
            <person name="McCartney M.A."/>
            <person name="Auch B."/>
            <person name="Kono T."/>
            <person name="Mallez S."/>
            <person name="Zhang Y."/>
            <person name="Obille A."/>
            <person name="Becker A."/>
            <person name="Abrahante J.E."/>
            <person name="Garbe J."/>
            <person name="Badalamenti J.P."/>
            <person name="Herman A."/>
            <person name="Mangelson H."/>
            <person name="Liachko I."/>
            <person name="Sullivan S."/>
            <person name="Sone E.D."/>
            <person name="Koren S."/>
            <person name="Silverstein K.A.T."/>
            <person name="Beckman K.B."/>
            <person name="Gohl D.M."/>
        </authorList>
    </citation>
    <scope>NUCLEOTIDE SEQUENCE</scope>
    <source>
        <strain evidence="9">Duluth1</strain>
        <tissue evidence="9">Whole animal</tissue>
    </source>
</reference>
<protein>
    <recommendedName>
        <fullName evidence="8">UNC-45/Cro1/She4 central domain-containing protein</fullName>
    </recommendedName>
</protein>
<evidence type="ECO:0000256" key="2">
    <source>
        <dbReference type="ARBA" id="ARBA00022473"/>
    </source>
</evidence>
<comment type="caution">
    <text evidence="9">The sequence shown here is derived from an EMBL/GenBank/DDBJ whole genome shotgun (WGS) entry which is preliminary data.</text>
</comment>
<feature type="domain" description="UNC-45/Cro1/She4 central" evidence="8">
    <location>
        <begin position="357"/>
        <end position="444"/>
    </location>
</feature>
<dbReference type="GO" id="GO:0048471">
    <property type="term" value="C:perinuclear region of cytoplasm"/>
    <property type="evidence" value="ECO:0007669"/>
    <property type="project" value="UniProtKB-SubCell"/>
</dbReference>
<dbReference type="SUPFAM" id="SSF48371">
    <property type="entry name" value="ARM repeat"/>
    <property type="match status" value="1"/>
</dbReference>
<dbReference type="InterPro" id="IPR019734">
    <property type="entry name" value="TPR_rpt"/>
</dbReference>
<organism evidence="9 10">
    <name type="scientific">Dreissena polymorpha</name>
    <name type="common">Zebra mussel</name>
    <name type="synonym">Mytilus polymorpha</name>
    <dbReference type="NCBI Taxonomy" id="45954"/>
    <lineage>
        <taxon>Eukaryota</taxon>
        <taxon>Metazoa</taxon>
        <taxon>Spiralia</taxon>
        <taxon>Lophotrochozoa</taxon>
        <taxon>Mollusca</taxon>
        <taxon>Bivalvia</taxon>
        <taxon>Autobranchia</taxon>
        <taxon>Heteroconchia</taxon>
        <taxon>Euheterodonta</taxon>
        <taxon>Imparidentia</taxon>
        <taxon>Neoheterodontei</taxon>
        <taxon>Myida</taxon>
        <taxon>Dreissenoidea</taxon>
        <taxon>Dreissenidae</taxon>
        <taxon>Dreissena</taxon>
    </lineage>
</organism>
<feature type="repeat" description="TPR" evidence="7">
    <location>
        <begin position="76"/>
        <end position="109"/>
    </location>
</feature>
<dbReference type="InterPro" id="IPR011990">
    <property type="entry name" value="TPR-like_helical_dom_sf"/>
</dbReference>
<keyword evidence="7" id="KW-0802">TPR repeat</keyword>
<evidence type="ECO:0000313" key="9">
    <source>
        <dbReference type="EMBL" id="KAH3710053.1"/>
    </source>
</evidence>
<evidence type="ECO:0000259" key="8">
    <source>
        <dbReference type="Pfam" id="PF11701"/>
    </source>
</evidence>
<dbReference type="Pfam" id="PF11701">
    <property type="entry name" value="UNC45-central"/>
    <property type="match status" value="1"/>
</dbReference>
<dbReference type="PANTHER" id="PTHR45994:SF1">
    <property type="entry name" value="FI21225P1"/>
    <property type="match status" value="1"/>
</dbReference>
<sequence>MMSVTEFKERGNEKFKAGEFEEALSLYTQALGLGDLKDSDKAVIYKNRAMCQLKLDKFEKAVADATEALDLVPNDPKALYRRCLAYEQLGQLENAFKDASSLLRVEPKNVAVQPILARLTPIIRDRSTKQNSMQEKVKQMFNLAFDKSNDKEKRLQAANNLIVLAREDGGIPLIMEHGGLGKLKEITFNEKDPDLLQAATRILSCLTQDSKSRSQTVYEEIGTVRLGQLMAMPVEGLSNSVAHLLLNMLHSIANWSEYQVKIEEFQEKKRNRDPAIHPRLVLDEYQQKFVDEVFTGLIKMLQHHKVSACGRDAAMELMIKTVTRKEGLLWTKKLLDTEAIEGLLLIAGAIKQHETLPVTDQSRMHASLLLNKIWEDLAGDKEADKFKEKVSVFFKEMFANEDLDSKVEAVRAISMLLQGPFEIGNMLLGFEGVTQIMLALAQSDRVMHQVWTRGFTGHTDHVGLGTE</sequence>
<proteinExistence type="predicted"/>
<dbReference type="InterPro" id="IPR024660">
    <property type="entry name" value="UCS_central_dom"/>
</dbReference>
<keyword evidence="10" id="KW-1185">Reference proteome</keyword>
<comment type="subcellular location">
    <subcellularLocation>
        <location evidence="1">Cytoplasm</location>
        <location evidence="1">Perinuclear region</location>
    </subcellularLocation>
</comment>
<evidence type="ECO:0000256" key="7">
    <source>
        <dbReference type="PROSITE-ProRule" id="PRU00339"/>
    </source>
</evidence>
<dbReference type="InterPro" id="IPR016024">
    <property type="entry name" value="ARM-type_fold"/>
</dbReference>
<dbReference type="GO" id="GO:0051879">
    <property type="term" value="F:Hsp90 protein binding"/>
    <property type="evidence" value="ECO:0007669"/>
    <property type="project" value="TreeGrafter"/>
</dbReference>
<feature type="repeat" description="TPR" evidence="7">
    <location>
        <begin position="42"/>
        <end position="75"/>
    </location>
</feature>
<evidence type="ECO:0000256" key="4">
    <source>
        <dbReference type="ARBA" id="ARBA00022541"/>
    </source>
</evidence>
<evidence type="ECO:0000256" key="3">
    <source>
        <dbReference type="ARBA" id="ARBA00022490"/>
    </source>
</evidence>
<dbReference type="EMBL" id="JAIWYP010000014">
    <property type="protein sequence ID" value="KAH3710053.1"/>
    <property type="molecule type" value="Genomic_DNA"/>
</dbReference>
<accession>A0A9D3YZN4</accession>
<dbReference type="Proteomes" id="UP000828390">
    <property type="component" value="Unassembled WGS sequence"/>
</dbReference>
<keyword evidence="6" id="KW-0143">Chaperone</keyword>
<name>A0A9D3YZN4_DREPO</name>
<keyword evidence="3" id="KW-0963">Cytoplasm</keyword>
<dbReference type="AlphaFoldDB" id="A0A9D3YZN4"/>
<dbReference type="PROSITE" id="PS50005">
    <property type="entry name" value="TPR"/>
    <property type="match status" value="2"/>
</dbReference>
<dbReference type="GO" id="GO:0030154">
    <property type="term" value="P:cell differentiation"/>
    <property type="evidence" value="ECO:0007669"/>
    <property type="project" value="UniProtKB-KW"/>
</dbReference>